<protein>
    <submittedName>
        <fullName evidence="2">Uncharacterized protein</fullName>
    </submittedName>
</protein>
<dbReference type="EMBL" id="CM002297">
    <property type="protein sequence ID" value="ESW06457.1"/>
    <property type="molecule type" value="Genomic_DNA"/>
</dbReference>
<keyword evidence="3" id="KW-1185">Reference proteome</keyword>
<feature type="transmembrane region" description="Helical" evidence="1">
    <location>
        <begin position="83"/>
        <end position="102"/>
    </location>
</feature>
<gene>
    <name evidence="2" type="ORF">PHAVU_010G049500g</name>
</gene>
<keyword evidence="1" id="KW-0472">Membrane</keyword>
<organism evidence="2 3">
    <name type="scientific">Phaseolus vulgaris</name>
    <name type="common">Kidney bean</name>
    <name type="synonym">French bean</name>
    <dbReference type="NCBI Taxonomy" id="3885"/>
    <lineage>
        <taxon>Eukaryota</taxon>
        <taxon>Viridiplantae</taxon>
        <taxon>Streptophyta</taxon>
        <taxon>Embryophyta</taxon>
        <taxon>Tracheophyta</taxon>
        <taxon>Spermatophyta</taxon>
        <taxon>Magnoliopsida</taxon>
        <taxon>eudicotyledons</taxon>
        <taxon>Gunneridae</taxon>
        <taxon>Pentapetalae</taxon>
        <taxon>rosids</taxon>
        <taxon>fabids</taxon>
        <taxon>Fabales</taxon>
        <taxon>Fabaceae</taxon>
        <taxon>Papilionoideae</taxon>
        <taxon>50 kb inversion clade</taxon>
        <taxon>NPAAA clade</taxon>
        <taxon>indigoferoid/millettioid clade</taxon>
        <taxon>Phaseoleae</taxon>
        <taxon>Phaseolus</taxon>
    </lineage>
</organism>
<keyword evidence="1" id="KW-0812">Transmembrane</keyword>
<dbReference type="Proteomes" id="UP000000226">
    <property type="component" value="Chromosome 10"/>
</dbReference>
<evidence type="ECO:0000256" key="1">
    <source>
        <dbReference type="SAM" id="Phobius"/>
    </source>
</evidence>
<keyword evidence="1" id="KW-1133">Transmembrane helix</keyword>
<evidence type="ECO:0000313" key="3">
    <source>
        <dbReference type="Proteomes" id="UP000000226"/>
    </source>
</evidence>
<dbReference type="Gramene" id="ESW06457">
    <property type="protein sequence ID" value="ESW06457"/>
    <property type="gene ID" value="PHAVU_010G049500g"/>
</dbReference>
<proteinExistence type="predicted"/>
<reference evidence="3" key="1">
    <citation type="journal article" date="2014" name="Nat. Genet.">
        <title>A reference genome for common bean and genome-wide analysis of dual domestications.</title>
        <authorList>
            <person name="Schmutz J."/>
            <person name="McClean P.E."/>
            <person name="Mamidi S."/>
            <person name="Wu G.A."/>
            <person name="Cannon S.B."/>
            <person name="Grimwood J."/>
            <person name="Jenkins J."/>
            <person name="Shu S."/>
            <person name="Song Q."/>
            <person name="Chavarro C."/>
            <person name="Torres-Torres M."/>
            <person name="Geffroy V."/>
            <person name="Moghaddam S.M."/>
            <person name="Gao D."/>
            <person name="Abernathy B."/>
            <person name="Barry K."/>
            <person name="Blair M."/>
            <person name="Brick M.A."/>
            <person name="Chovatia M."/>
            <person name="Gepts P."/>
            <person name="Goodstein D.M."/>
            <person name="Gonzales M."/>
            <person name="Hellsten U."/>
            <person name="Hyten D.L."/>
            <person name="Jia G."/>
            <person name="Kelly J.D."/>
            <person name="Kudrna D."/>
            <person name="Lee R."/>
            <person name="Richard M.M."/>
            <person name="Miklas P.N."/>
            <person name="Osorno J.M."/>
            <person name="Rodrigues J."/>
            <person name="Thareau V."/>
            <person name="Urrea C.A."/>
            <person name="Wang M."/>
            <person name="Yu Y."/>
            <person name="Zhang M."/>
            <person name="Wing R.A."/>
            <person name="Cregan P.B."/>
            <person name="Rokhsar D.S."/>
            <person name="Jackson S.A."/>
        </authorList>
    </citation>
    <scope>NUCLEOTIDE SEQUENCE [LARGE SCALE GENOMIC DNA]</scope>
    <source>
        <strain evidence="3">cv. G19833</strain>
    </source>
</reference>
<dbReference type="AlphaFoldDB" id="V7ALI6"/>
<evidence type="ECO:0000313" key="2">
    <source>
        <dbReference type="EMBL" id="ESW06457.1"/>
    </source>
</evidence>
<sequence length="107" mass="12474">MRHCLDWRHHRWVCLGQATTMPSGSRQSKSAHALMHLLSVVHCHNAWLHVSCPFRRRFIFTGLPHHPSAGSGLVFFYRSPVNFRIFLSLLRCFSLTFIYGLFCCHYA</sequence>
<name>V7ALI6_PHAVU</name>
<accession>V7ALI6</accession>